<dbReference type="Proteomes" id="UP000095009">
    <property type="component" value="Unassembled WGS sequence"/>
</dbReference>
<dbReference type="GO" id="GO:0016020">
    <property type="term" value="C:membrane"/>
    <property type="evidence" value="ECO:0007669"/>
    <property type="project" value="TreeGrafter"/>
</dbReference>
<evidence type="ECO:0000313" key="1">
    <source>
        <dbReference type="EMBL" id="ODQ64436.1"/>
    </source>
</evidence>
<dbReference type="GO" id="GO:0000138">
    <property type="term" value="C:Golgi trans cisterna"/>
    <property type="evidence" value="ECO:0007669"/>
    <property type="project" value="TreeGrafter"/>
</dbReference>
<accession>A0A1E3PG78</accession>
<dbReference type="Pfam" id="PF12722">
    <property type="entry name" value="Hid1"/>
    <property type="match status" value="2"/>
</dbReference>
<dbReference type="AlphaFoldDB" id="A0A1E3PG78"/>
<sequence length="819" mass="92664">MGNTESKLSFKTHVFRLFEDANIPFDDDYWTKYWTQPSSASDVFNLLTAPDITRARQDRPENVENLLLNVLGRLFFLKSTPSFLDPEMDLPGQLLNCVRVLSRVLPFIFEDPGLGQWEKDFFWNKTRPRIILTLDPIASTLTHQRGADGPKTKIEYKVPDPIDGIHKSLGELLVETCSELLFFPGFTLPMSSQRAGDTSPQTIWEMGIGCTYALSPSEEIEHNRLELLRLLITLSSTCLYTPTIQLMDTGSKFLSYMVHKQEADITLSILCSLLNTTLKYSPSWKAPYENVLSSSGRQSYMTYCLQYLDLLLVYPIPKADSVFLNGDDTPKQDRHLINWFRHFLGKVHRVQDFQFISDCLLKLISLPIQYQGSVLTGSFISVGRDLELTILFWELIQCNKHFRKYMISTNRALDVMVLLLFHLNESSTDITKQSHVRICSYILLYLTSIKEFSSCLGQKFDGYRFLPASAKTSTFFHGSYADYFIIKLCKVASLPNQDLQMLVPNLLNCLYNISPFITDIDYTASTGLFQLFTTFSSAKFLFAGKDRYLLVELLLKIFNNILSISTRVSNKAFTYVAIRNINSLRLLSSFTVDQGKGKGKDNAQNIVSSSSENIMLNDSDNEDELLNNSSRSAVSGSSSTISPSSGSVFEVSDAWIATWLPYLPLRSIISVLDSISDRIVDLKGSGTLDEYYKSNLDVQSIIDKIGNMSLLTDNDLYINDIEFVPVKFKWTKELIGWYQSVLWGAIFQHETEIGSYSNKPNGPVGVWNSTNIKLFRVQNCGPSSPSFRKPKGAVEALGRNMVHRFEQLTAVASDNKTTP</sequence>
<reference evidence="1 2" key="1">
    <citation type="journal article" date="2016" name="Proc. Natl. Acad. Sci. U.S.A.">
        <title>Comparative genomics of biotechnologically important yeasts.</title>
        <authorList>
            <person name="Riley R."/>
            <person name="Haridas S."/>
            <person name="Wolfe K.H."/>
            <person name="Lopes M.R."/>
            <person name="Hittinger C.T."/>
            <person name="Goeker M."/>
            <person name="Salamov A.A."/>
            <person name="Wisecaver J.H."/>
            <person name="Long T.M."/>
            <person name="Calvey C.H."/>
            <person name="Aerts A.L."/>
            <person name="Barry K.W."/>
            <person name="Choi C."/>
            <person name="Clum A."/>
            <person name="Coughlan A.Y."/>
            <person name="Deshpande S."/>
            <person name="Douglass A.P."/>
            <person name="Hanson S.J."/>
            <person name="Klenk H.-P."/>
            <person name="LaButti K.M."/>
            <person name="Lapidus A."/>
            <person name="Lindquist E.A."/>
            <person name="Lipzen A.M."/>
            <person name="Meier-Kolthoff J.P."/>
            <person name="Ohm R.A."/>
            <person name="Otillar R.P."/>
            <person name="Pangilinan J.L."/>
            <person name="Peng Y."/>
            <person name="Rokas A."/>
            <person name="Rosa C.A."/>
            <person name="Scheuner C."/>
            <person name="Sibirny A.A."/>
            <person name="Slot J.C."/>
            <person name="Stielow J.B."/>
            <person name="Sun H."/>
            <person name="Kurtzman C.P."/>
            <person name="Blackwell M."/>
            <person name="Grigoriev I.V."/>
            <person name="Jeffries T.W."/>
        </authorList>
    </citation>
    <scope>NUCLEOTIDE SEQUENCE [LARGE SCALE GENOMIC DNA]</scope>
    <source>
        <strain evidence="1 2">DSM 6958</strain>
    </source>
</reference>
<gene>
    <name evidence="1" type="ORF">NADFUDRAFT_61285</name>
</gene>
<keyword evidence="2" id="KW-1185">Reference proteome</keyword>
<evidence type="ECO:0000313" key="2">
    <source>
        <dbReference type="Proteomes" id="UP000095009"/>
    </source>
</evidence>
<name>A0A1E3PG78_9ASCO</name>
<dbReference type="PANTHER" id="PTHR21575:SF12">
    <property type="entry name" value="PROTEIN HID1"/>
    <property type="match status" value="1"/>
</dbReference>
<dbReference type="EMBL" id="KV454412">
    <property type="protein sequence ID" value="ODQ64436.1"/>
    <property type="molecule type" value="Genomic_DNA"/>
</dbReference>
<dbReference type="OrthoDB" id="432953at2759"/>
<dbReference type="PANTHER" id="PTHR21575">
    <property type="entry name" value="PROTEIN HID1"/>
    <property type="match status" value="1"/>
</dbReference>
<dbReference type="InterPro" id="IPR026705">
    <property type="entry name" value="Hid-1/Ecm30"/>
</dbReference>
<protein>
    <submittedName>
        <fullName evidence="1">Uncharacterized protein</fullName>
    </submittedName>
</protein>
<proteinExistence type="predicted"/>
<organism evidence="1 2">
    <name type="scientific">Nadsonia fulvescens var. elongata DSM 6958</name>
    <dbReference type="NCBI Taxonomy" id="857566"/>
    <lineage>
        <taxon>Eukaryota</taxon>
        <taxon>Fungi</taxon>
        <taxon>Dikarya</taxon>
        <taxon>Ascomycota</taxon>
        <taxon>Saccharomycotina</taxon>
        <taxon>Dipodascomycetes</taxon>
        <taxon>Dipodascales</taxon>
        <taxon>Dipodascales incertae sedis</taxon>
        <taxon>Nadsonia</taxon>
    </lineage>
</organism>
<dbReference type="GO" id="GO:0005797">
    <property type="term" value="C:Golgi medial cisterna"/>
    <property type="evidence" value="ECO:0007669"/>
    <property type="project" value="TreeGrafter"/>
</dbReference>
<dbReference type="STRING" id="857566.A0A1E3PG78"/>